<feature type="region of interest" description="Disordered" evidence="1">
    <location>
        <begin position="182"/>
        <end position="205"/>
    </location>
</feature>
<evidence type="ECO:0000313" key="3">
    <source>
        <dbReference type="Proteomes" id="UP000663850"/>
    </source>
</evidence>
<dbReference type="AlphaFoldDB" id="A0A8H3GNP5"/>
<feature type="compositionally biased region" description="Low complexity" evidence="1">
    <location>
        <begin position="191"/>
        <end position="203"/>
    </location>
</feature>
<accession>A0A8H3GNP5</accession>
<dbReference type="Proteomes" id="UP000663850">
    <property type="component" value="Unassembled WGS sequence"/>
</dbReference>
<organism evidence="2 3">
    <name type="scientific">Rhizoctonia solani</name>
    <dbReference type="NCBI Taxonomy" id="456999"/>
    <lineage>
        <taxon>Eukaryota</taxon>
        <taxon>Fungi</taxon>
        <taxon>Dikarya</taxon>
        <taxon>Basidiomycota</taxon>
        <taxon>Agaricomycotina</taxon>
        <taxon>Agaricomycetes</taxon>
        <taxon>Cantharellales</taxon>
        <taxon>Ceratobasidiaceae</taxon>
        <taxon>Rhizoctonia</taxon>
    </lineage>
</organism>
<gene>
    <name evidence="2" type="ORF">RDB_LOCUS49022</name>
</gene>
<evidence type="ECO:0008006" key="4">
    <source>
        <dbReference type="Google" id="ProtNLM"/>
    </source>
</evidence>
<dbReference type="OrthoDB" id="3232547at2759"/>
<dbReference type="EMBL" id="CAJMWZ010002617">
    <property type="protein sequence ID" value="CAE6458875.1"/>
    <property type="molecule type" value="Genomic_DNA"/>
</dbReference>
<evidence type="ECO:0000313" key="2">
    <source>
        <dbReference type="EMBL" id="CAE6458875.1"/>
    </source>
</evidence>
<proteinExistence type="predicted"/>
<comment type="caution">
    <text evidence="2">The sequence shown here is derived from an EMBL/GenBank/DDBJ whole genome shotgun (WGS) entry which is preliminary data.</text>
</comment>
<sequence length="418" mass="46647">MSNLLAGQVCSPPEIPNYLKSVCELKSIVGPPKDDEVIRIHAVIRVANQAVNIPGMYDPTLLAELEEHLFDVQMAKYWSKHPCSAFPVISITSKNTIYTPPALPAHVSVNLEHISGAPSNEEIIKVQAAIRSYQQFSNVSSLFDPKVNMDLSQHLFDIQMASYIQRAGQNLSSRVTYETARPSSAGVAEPANTTRTTADTNNAGSGLDVFELHQTTQSSDLREVMERANRLVGHANLLMERSNQLVERSNQLIEQPNPPSEQFNQITERLNQILERSNEIAQQSNKPVERLGEVLGRINKVLVGIQHAIVRNHRGNTADAIDCLVNEKGETPAISETVCRWTFRAFSATYMNERLRVPVVIRGTTHNAYIPNEWLGEFLSFYGIGEDLRKEKSAFLLKDGKEEVARRRISNFLSSCLG</sequence>
<name>A0A8H3GNP5_9AGAM</name>
<evidence type="ECO:0000256" key="1">
    <source>
        <dbReference type="SAM" id="MobiDB-lite"/>
    </source>
</evidence>
<reference evidence="2" key="1">
    <citation type="submission" date="2021-01" db="EMBL/GenBank/DDBJ databases">
        <authorList>
            <person name="Kaushik A."/>
        </authorList>
    </citation>
    <scope>NUCLEOTIDE SEQUENCE</scope>
    <source>
        <strain evidence="2">Type strain: AG8-Rh-89/</strain>
    </source>
</reference>
<protein>
    <recommendedName>
        <fullName evidence="4">Laminin domain protein</fullName>
    </recommendedName>
</protein>